<protein>
    <submittedName>
        <fullName evidence="1">Uncharacterized protein</fullName>
    </submittedName>
</protein>
<dbReference type="EMBL" id="KI630286">
    <property type="protein sequence ID" value="EYU42509.1"/>
    <property type="molecule type" value="Genomic_DNA"/>
</dbReference>
<evidence type="ECO:0000313" key="1">
    <source>
        <dbReference type="EMBL" id="EYU42509.1"/>
    </source>
</evidence>
<name>A0A022RR22_ERYGU</name>
<organism evidence="1 2">
    <name type="scientific">Erythranthe guttata</name>
    <name type="common">Yellow monkey flower</name>
    <name type="synonym">Mimulus guttatus</name>
    <dbReference type="NCBI Taxonomy" id="4155"/>
    <lineage>
        <taxon>Eukaryota</taxon>
        <taxon>Viridiplantae</taxon>
        <taxon>Streptophyta</taxon>
        <taxon>Embryophyta</taxon>
        <taxon>Tracheophyta</taxon>
        <taxon>Spermatophyta</taxon>
        <taxon>Magnoliopsida</taxon>
        <taxon>eudicotyledons</taxon>
        <taxon>Gunneridae</taxon>
        <taxon>Pentapetalae</taxon>
        <taxon>asterids</taxon>
        <taxon>lamiids</taxon>
        <taxon>Lamiales</taxon>
        <taxon>Phrymaceae</taxon>
        <taxon>Erythranthe</taxon>
    </lineage>
</organism>
<accession>A0A022RR22</accession>
<sequence>MKLINKTESLRHECVSYQNHGVSKYSDKFIPARERRTIVKQRLRSVDVGAYRHRLLPVVGVVASLALMKVIHHRPEAVEHVEVESRALQV</sequence>
<keyword evidence="2" id="KW-1185">Reference proteome</keyword>
<proteinExistence type="predicted"/>
<dbReference type="Proteomes" id="UP000030748">
    <property type="component" value="Unassembled WGS sequence"/>
</dbReference>
<dbReference type="AlphaFoldDB" id="A0A022RR22"/>
<evidence type="ECO:0000313" key="2">
    <source>
        <dbReference type="Proteomes" id="UP000030748"/>
    </source>
</evidence>
<gene>
    <name evidence="1" type="ORF">MIMGU_mgv1a017157mg</name>
</gene>
<reference evidence="1 2" key="1">
    <citation type="journal article" date="2013" name="Proc. Natl. Acad. Sci. U.S.A.">
        <title>Fine-scale variation in meiotic recombination in Mimulus inferred from population shotgun sequencing.</title>
        <authorList>
            <person name="Hellsten U."/>
            <person name="Wright K.M."/>
            <person name="Jenkins J."/>
            <person name="Shu S."/>
            <person name="Yuan Y."/>
            <person name="Wessler S.R."/>
            <person name="Schmutz J."/>
            <person name="Willis J.H."/>
            <person name="Rokhsar D.S."/>
        </authorList>
    </citation>
    <scope>NUCLEOTIDE SEQUENCE [LARGE SCALE GENOMIC DNA]</scope>
    <source>
        <strain evidence="2">cv. DUN x IM62</strain>
    </source>
</reference>